<name>A0A5B6VLP4_9ROSI</name>
<evidence type="ECO:0000313" key="1">
    <source>
        <dbReference type="EMBL" id="KAA3470199.1"/>
    </source>
</evidence>
<reference evidence="2" key="1">
    <citation type="journal article" date="2019" name="Plant Biotechnol. J.">
        <title>Genome sequencing of the Australian wild diploid species Gossypium australe highlights disease resistance and delayed gland morphogenesis.</title>
        <authorList>
            <person name="Cai Y."/>
            <person name="Cai X."/>
            <person name="Wang Q."/>
            <person name="Wang P."/>
            <person name="Zhang Y."/>
            <person name="Cai C."/>
            <person name="Xu Y."/>
            <person name="Wang K."/>
            <person name="Zhou Z."/>
            <person name="Wang C."/>
            <person name="Geng S."/>
            <person name="Li B."/>
            <person name="Dong Q."/>
            <person name="Hou Y."/>
            <person name="Wang H."/>
            <person name="Ai P."/>
            <person name="Liu Z."/>
            <person name="Yi F."/>
            <person name="Sun M."/>
            <person name="An G."/>
            <person name="Cheng J."/>
            <person name="Zhang Y."/>
            <person name="Shi Q."/>
            <person name="Xie Y."/>
            <person name="Shi X."/>
            <person name="Chang Y."/>
            <person name="Huang F."/>
            <person name="Chen Y."/>
            <person name="Hong S."/>
            <person name="Mi L."/>
            <person name="Sun Q."/>
            <person name="Zhang L."/>
            <person name="Zhou B."/>
            <person name="Peng R."/>
            <person name="Zhang X."/>
            <person name="Liu F."/>
        </authorList>
    </citation>
    <scope>NUCLEOTIDE SEQUENCE [LARGE SCALE GENOMIC DNA]</scope>
    <source>
        <strain evidence="2">cv. PA1801</strain>
    </source>
</reference>
<dbReference type="EMBL" id="SMMG02000006">
    <property type="protein sequence ID" value="KAA3470199.1"/>
    <property type="molecule type" value="Genomic_DNA"/>
</dbReference>
<dbReference type="AlphaFoldDB" id="A0A5B6VLP4"/>
<dbReference type="Proteomes" id="UP000325315">
    <property type="component" value="Unassembled WGS sequence"/>
</dbReference>
<organism evidence="1 2">
    <name type="scientific">Gossypium australe</name>
    <dbReference type="NCBI Taxonomy" id="47621"/>
    <lineage>
        <taxon>Eukaryota</taxon>
        <taxon>Viridiplantae</taxon>
        <taxon>Streptophyta</taxon>
        <taxon>Embryophyta</taxon>
        <taxon>Tracheophyta</taxon>
        <taxon>Spermatophyta</taxon>
        <taxon>Magnoliopsida</taxon>
        <taxon>eudicotyledons</taxon>
        <taxon>Gunneridae</taxon>
        <taxon>Pentapetalae</taxon>
        <taxon>rosids</taxon>
        <taxon>malvids</taxon>
        <taxon>Malvales</taxon>
        <taxon>Malvaceae</taxon>
        <taxon>Malvoideae</taxon>
        <taxon>Gossypium</taxon>
    </lineage>
</organism>
<gene>
    <name evidence="1" type="ORF">EPI10_015927</name>
</gene>
<evidence type="ECO:0000313" key="2">
    <source>
        <dbReference type="Proteomes" id="UP000325315"/>
    </source>
</evidence>
<sequence length="102" mass="11573">MDSETPFTAFASPIFNGEGYQVWGSYGGGLQSYFITCQSDYSAYQESQGEEARKSKAIATLFVAVSYEIFLRIMTMKLTFEEGYEGDKRTKGMKILNLIREF</sequence>
<proteinExistence type="predicted"/>
<keyword evidence="2" id="KW-1185">Reference proteome</keyword>
<protein>
    <submittedName>
        <fullName evidence="1">Uncharacterized protein</fullName>
    </submittedName>
</protein>
<comment type="caution">
    <text evidence="1">The sequence shown here is derived from an EMBL/GenBank/DDBJ whole genome shotgun (WGS) entry which is preliminary data.</text>
</comment>
<accession>A0A5B6VLP4</accession>